<feature type="compositionally biased region" description="Polar residues" evidence="1">
    <location>
        <begin position="256"/>
        <end position="269"/>
    </location>
</feature>
<protein>
    <submittedName>
        <fullName evidence="2">Beta-etherase</fullName>
    </submittedName>
</protein>
<dbReference type="NCBIfam" id="NF042997">
    <property type="entry name" value="bet_ethrase"/>
    <property type="match status" value="1"/>
</dbReference>
<dbReference type="RefSeq" id="WP_046903179.1">
    <property type="nucleotide sequence ID" value="NZ_CP011452.2"/>
</dbReference>
<gene>
    <name evidence="2" type="primary">ligE_2</name>
    <name evidence="2" type="ORF">WYH_01298</name>
</gene>
<dbReference type="InterPro" id="IPR036249">
    <property type="entry name" value="Thioredoxin-like_sf"/>
</dbReference>
<sequence length="281" mass="31164">MAANNTVTLYDLQLASGATISPFVWATKLAIAHKGLDMEIVPGGFTGIEERTGGKTQRLPAIVDDGEWILDSWTIAEYLDEKYPDRPTLIGDPGIRPSAQMNEAWLWQTAVGPWMTCYLVAYRDRSVPEDHEYVTATRETMFGGRKLEDIIVGREDRLPRISADLELMRGVLRENKWFGGDSPNYADHRMLACFLWLASVCDTPALAEDDPLRDWIDRGFDLYGGIGRHPGLSNIFGLKQRAGDPDLFNRNPMANGLTSRNTGVKSTAGETARMKGQKAGA</sequence>
<dbReference type="SUPFAM" id="SSF52833">
    <property type="entry name" value="Thioredoxin-like"/>
    <property type="match status" value="1"/>
</dbReference>
<feature type="region of interest" description="Disordered" evidence="1">
    <location>
        <begin position="249"/>
        <end position="281"/>
    </location>
</feature>
<dbReference type="PROSITE" id="PS50404">
    <property type="entry name" value="GST_NTER"/>
    <property type="match status" value="1"/>
</dbReference>
<dbReference type="Gene3D" id="3.40.30.10">
    <property type="entry name" value="Glutaredoxin"/>
    <property type="match status" value="1"/>
</dbReference>
<dbReference type="AlphaFoldDB" id="A0A0F7KSU4"/>
<dbReference type="Gene3D" id="1.20.1050.10">
    <property type="match status" value="1"/>
</dbReference>
<proteinExistence type="predicted"/>
<dbReference type="STRING" id="1267766.WYH_01298"/>
<dbReference type="Pfam" id="PF22041">
    <property type="entry name" value="GST_C_7"/>
    <property type="match status" value="1"/>
</dbReference>
<dbReference type="InterPro" id="IPR054416">
    <property type="entry name" value="GST_UstS-like_C"/>
</dbReference>
<dbReference type="InterPro" id="IPR036282">
    <property type="entry name" value="Glutathione-S-Trfase_C_sf"/>
</dbReference>
<evidence type="ECO:0000313" key="2">
    <source>
        <dbReference type="EMBL" id="AKH42342.1"/>
    </source>
</evidence>
<evidence type="ECO:0000313" key="3">
    <source>
        <dbReference type="Proteomes" id="UP000034392"/>
    </source>
</evidence>
<accession>A0A0F7KSU4</accession>
<evidence type="ECO:0000256" key="1">
    <source>
        <dbReference type="SAM" id="MobiDB-lite"/>
    </source>
</evidence>
<dbReference type="OrthoDB" id="508035at2"/>
<name>A0A0F7KSU4_9SPHN</name>
<dbReference type="InterPro" id="IPR004045">
    <property type="entry name" value="Glutathione_S-Trfase_N"/>
</dbReference>
<dbReference type="KEGG" id="aay:WYH_01298"/>
<dbReference type="PATRIC" id="fig|1267766.3.peg.1307"/>
<dbReference type="Pfam" id="PF13417">
    <property type="entry name" value="GST_N_3"/>
    <property type="match status" value="1"/>
</dbReference>
<organism evidence="2 3">
    <name type="scientific">Croceibacterium atlanticum</name>
    <dbReference type="NCBI Taxonomy" id="1267766"/>
    <lineage>
        <taxon>Bacteria</taxon>
        <taxon>Pseudomonadati</taxon>
        <taxon>Pseudomonadota</taxon>
        <taxon>Alphaproteobacteria</taxon>
        <taxon>Sphingomonadales</taxon>
        <taxon>Erythrobacteraceae</taxon>
        <taxon>Croceibacterium</taxon>
    </lineage>
</organism>
<dbReference type="InterPro" id="IPR053605">
    <property type="entry name" value="Lignin-Degrading_GST-like"/>
</dbReference>
<reference evidence="2" key="1">
    <citation type="submission" date="2015-05" db="EMBL/GenBank/DDBJ databases">
        <title>The complete genome of Altererythrobacter atlanticus strain 26DY36.</title>
        <authorList>
            <person name="Wu Y.-H."/>
            <person name="Cheng H."/>
            <person name="Wu X.-W."/>
        </authorList>
    </citation>
    <scope>NUCLEOTIDE SEQUENCE [LARGE SCALE GENOMIC DNA]</scope>
    <source>
        <strain evidence="2">26DY36</strain>
    </source>
</reference>
<keyword evidence="3" id="KW-1185">Reference proteome</keyword>
<dbReference type="Proteomes" id="UP000034392">
    <property type="component" value="Chromosome"/>
</dbReference>
<dbReference type="EMBL" id="CP011452">
    <property type="protein sequence ID" value="AKH42342.1"/>
    <property type="molecule type" value="Genomic_DNA"/>
</dbReference>
<dbReference type="SUPFAM" id="SSF47616">
    <property type="entry name" value="GST C-terminal domain-like"/>
    <property type="match status" value="1"/>
</dbReference>